<reference evidence="1" key="2">
    <citation type="journal article" date="2015" name="Fish Shellfish Immunol.">
        <title>Early steps in the European eel (Anguilla anguilla)-Vibrio vulnificus interaction in the gills: Role of the RtxA13 toxin.</title>
        <authorList>
            <person name="Callol A."/>
            <person name="Pajuelo D."/>
            <person name="Ebbesson L."/>
            <person name="Teles M."/>
            <person name="MacKenzie S."/>
            <person name="Amaro C."/>
        </authorList>
    </citation>
    <scope>NUCLEOTIDE SEQUENCE</scope>
</reference>
<name>A0A0E9R2W4_ANGAN</name>
<sequence>MTFRCCARVRWQTSASVEETRHSRYSTLKQPLDRSVS</sequence>
<reference evidence="1" key="1">
    <citation type="submission" date="2014-11" db="EMBL/GenBank/DDBJ databases">
        <authorList>
            <person name="Amaro Gonzalez C."/>
        </authorList>
    </citation>
    <scope>NUCLEOTIDE SEQUENCE</scope>
</reference>
<evidence type="ECO:0000313" key="1">
    <source>
        <dbReference type="EMBL" id="JAH23454.1"/>
    </source>
</evidence>
<protein>
    <submittedName>
        <fullName evidence="1">Uncharacterized protein</fullName>
    </submittedName>
</protein>
<organism evidence="1">
    <name type="scientific">Anguilla anguilla</name>
    <name type="common">European freshwater eel</name>
    <name type="synonym">Muraena anguilla</name>
    <dbReference type="NCBI Taxonomy" id="7936"/>
    <lineage>
        <taxon>Eukaryota</taxon>
        <taxon>Metazoa</taxon>
        <taxon>Chordata</taxon>
        <taxon>Craniata</taxon>
        <taxon>Vertebrata</taxon>
        <taxon>Euteleostomi</taxon>
        <taxon>Actinopterygii</taxon>
        <taxon>Neopterygii</taxon>
        <taxon>Teleostei</taxon>
        <taxon>Anguilliformes</taxon>
        <taxon>Anguillidae</taxon>
        <taxon>Anguilla</taxon>
    </lineage>
</organism>
<accession>A0A0E9R2W4</accession>
<dbReference type="AlphaFoldDB" id="A0A0E9R2W4"/>
<dbReference type="EMBL" id="GBXM01085123">
    <property type="protein sequence ID" value="JAH23454.1"/>
    <property type="molecule type" value="Transcribed_RNA"/>
</dbReference>
<proteinExistence type="predicted"/>